<keyword evidence="5" id="KW-1185">Reference proteome</keyword>
<dbReference type="EMBL" id="QKUF01000001">
    <property type="protein sequence ID" value="PZW35927.1"/>
    <property type="molecule type" value="Genomic_DNA"/>
</dbReference>
<keyword evidence="1" id="KW-0677">Repeat</keyword>
<dbReference type="Proteomes" id="UP000248806">
    <property type="component" value="Unassembled WGS sequence"/>
</dbReference>
<protein>
    <submittedName>
        <fullName evidence="4">Tetratricopeptide repeat protein</fullName>
    </submittedName>
</protein>
<evidence type="ECO:0000256" key="3">
    <source>
        <dbReference type="PROSITE-ProRule" id="PRU00339"/>
    </source>
</evidence>
<dbReference type="PANTHER" id="PTHR44943:SF8">
    <property type="entry name" value="TPR REPEAT-CONTAINING PROTEIN MJ0263"/>
    <property type="match status" value="1"/>
</dbReference>
<dbReference type="RefSeq" id="WP_111317563.1">
    <property type="nucleotide sequence ID" value="NZ_BIFX01000001.1"/>
</dbReference>
<dbReference type="InterPro" id="IPR051685">
    <property type="entry name" value="Ycf3/AcsC/BcsC/TPR_MFPF"/>
</dbReference>
<dbReference type="OrthoDB" id="163044at2"/>
<accession>A0A326UBQ8</accession>
<organism evidence="4 5">
    <name type="scientific">Thermosporothrix hazakensis</name>
    <dbReference type="NCBI Taxonomy" id="644383"/>
    <lineage>
        <taxon>Bacteria</taxon>
        <taxon>Bacillati</taxon>
        <taxon>Chloroflexota</taxon>
        <taxon>Ktedonobacteria</taxon>
        <taxon>Ktedonobacterales</taxon>
        <taxon>Thermosporotrichaceae</taxon>
        <taxon>Thermosporothrix</taxon>
    </lineage>
</organism>
<dbReference type="Pfam" id="PF07719">
    <property type="entry name" value="TPR_2"/>
    <property type="match status" value="1"/>
</dbReference>
<evidence type="ECO:0000256" key="1">
    <source>
        <dbReference type="ARBA" id="ARBA00022737"/>
    </source>
</evidence>
<name>A0A326UBQ8_THEHA</name>
<evidence type="ECO:0000313" key="4">
    <source>
        <dbReference type="EMBL" id="PZW35927.1"/>
    </source>
</evidence>
<dbReference type="PROSITE" id="PS50005">
    <property type="entry name" value="TPR"/>
    <property type="match status" value="1"/>
</dbReference>
<dbReference type="Gene3D" id="1.25.40.10">
    <property type="entry name" value="Tetratricopeptide repeat domain"/>
    <property type="match status" value="1"/>
</dbReference>
<proteinExistence type="predicted"/>
<reference evidence="4 5" key="1">
    <citation type="submission" date="2018-06" db="EMBL/GenBank/DDBJ databases">
        <title>Genomic Encyclopedia of Archaeal and Bacterial Type Strains, Phase II (KMG-II): from individual species to whole genera.</title>
        <authorList>
            <person name="Goeker M."/>
        </authorList>
    </citation>
    <scope>NUCLEOTIDE SEQUENCE [LARGE SCALE GENOMIC DNA]</scope>
    <source>
        <strain evidence="4 5">ATCC BAA-1881</strain>
    </source>
</reference>
<dbReference type="AlphaFoldDB" id="A0A326UBQ8"/>
<dbReference type="SMART" id="SM00028">
    <property type="entry name" value="TPR"/>
    <property type="match status" value="2"/>
</dbReference>
<dbReference type="InterPro" id="IPR011990">
    <property type="entry name" value="TPR-like_helical_dom_sf"/>
</dbReference>
<dbReference type="InterPro" id="IPR019734">
    <property type="entry name" value="TPR_rpt"/>
</dbReference>
<sequence length="124" mass="13966">MQEDTKKKQAAFWLEYSQHLSNAIRYVEALSAAEKAVALDPTNTEAWYVKGTCLAMLKRQQEALADFEHALSLNPTYVPAWDGKAWVLGILGRKAEALAAINRALELDPDYFAAQKRKERLEAL</sequence>
<dbReference type="SUPFAM" id="SSF48452">
    <property type="entry name" value="TPR-like"/>
    <property type="match status" value="1"/>
</dbReference>
<evidence type="ECO:0000313" key="5">
    <source>
        <dbReference type="Proteomes" id="UP000248806"/>
    </source>
</evidence>
<dbReference type="Pfam" id="PF00515">
    <property type="entry name" value="TPR_1"/>
    <property type="match status" value="1"/>
</dbReference>
<gene>
    <name evidence="4" type="ORF">EI42_00093</name>
</gene>
<dbReference type="PANTHER" id="PTHR44943">
    <property type="entry name" value="CELLULOSE SYNTHASE OPERON PROTEIN C"/>
    <property type="match status" value="1"/>
</dbReference>
<keyword evidence="2 3" id="KW-0802">TPR repeat</keyword>
<dbReference type="InterPro" id="IPR013105">
    <property type="entry name" value="TPR_2"/>
</dbReference>
<evidence type="ECO:0000256" key="2">
    <source>
        <dbReference type="ARBA" id="ARBA00022803"/>
    </source>
</evidence>
<comment type="caution">
    <text evidence="4">The sequence shown here is derived from an EMBL/GenBank/DDBJ whole genome shotgun (WGS) entry which is preliminary data.</text>
</comment>
<feature type="repeat" description="TPR" evidence="3">
    <location>
        <begin position="44"/>
        <end position="77"/>
    </location>
</feature>